<dbReference type="Proteomes" id="UP000018542">
    <property type="component" value="Chromosome"/>
</dbReference>
<dbReference type="SUPFAM" id="SSF56601">
    <property type="entry name" value="beta-lactamase/transpeptidase-like"/>
    <property type="match status" value="1"/>
</dbReference>
<dbReference type="MEROPS" id="S12.A21"/>
<dbReference type="GO" id="GO:0016020">
    <property type="term" value="C:membrane"/>
    <property type="evidence" value="ECO:0007669"/>
    <property type="project" value="UniProtKB-SubCell"/>
</dbReference>
<comment type="subcellular location">
    <subcellularLocation>
        <location evidence="1">Membrane</location>
    </subcellularLocation>
</comment>
<dbReference type="PANTHER" id="PTHR46825">
    <property type="entry name" value="D-ALANYL-D-ALANINE-CARBOXYPEPTIDASE/ENDOPEPTIDASE AMPH"/>
    <property type="match status" value="1"/>
</dbReference>
<dbReference type="KEGG" id="hni:W911_16185"/>
<dbReference type="Gene3D" id="3.40.710.10">
    <property type="entry name" value="DD-peptidase/beta-lactamase superfamily"/>
    <property type="match status" value="1"/>
</dbReference>
<dbReference type="PANTHER" id="PTHR46825:SF11">
    <property type="entry name" value="PENICILLIN-BINDING PROTEIN 4"/>
    <property type="match status" value="1"/>
</dbReference>
<dbReference type="InterPro" id="IPR012338">
    <property type="entry name" value="Beta-lactam/transpept-like"/>
</dbReference>
<evidence type="ECO:0000256" key="2">
    <source>
        <dbReference type="ARBA" id="ARBA00023136"/>
    </source>
</evidence>
<accession>V5SJX8</accession>
<dbReference type="Pfam" id="PF00144">
    <property type="entry name" value="Beta-lactamase"/>
    <property type="match status" value="1"/>
</dbReference>
<dbReference type="EMBL" id="CP006912">
    <property type="protein sequence ID" value="AHB50405.1"/>
    <property type="molecule type" value="Genomic_DNA"/>
</dbReference>
<keyword evidence="2" id="KW-0472">Membrane</keyword>
<feature type="domain" description="Beta-lactamase-related" evidence="3">
    <location>
        <begin position="84"/>
        <end position="397"/>
    </location>
</feature>
<name>V5SJX8_9HYPH</name>
<dbReference type="OrthoDB" id="9808046at2"/>
<dbReference type="InterPro" id="IPR050491">
    <property type="entry name" value="AmpC-like"/>
</dbReference>
<gene>
    <name evidence="4" type="ORF">W911_16185</name>
</gene>
<sequence length="414" mass="44985">MSPRLSGRIGPPAAKRRALAASSRPAFVQLCARFAAAVVTLLYLTSAVSAAAWTPKKAAEANRVVEQFLVHLNASHPDLPEAALSLAIGSHDELLLAKGFGEAAPGVPATAHTVYHIGSIAKQFTAAAVLDLIARHAHLRNGTLLSLDLALADIFDGVEHWTAHGRGPQKHAVTLRNLLTMTSNLPNFTRRPPPATNPWGRIGAPELLSEVKKMRPWGWPNTFEYSNTSYFLLAEVIEEAVAPGEARPSAYYDYLRRNIFPRAGLIETGFIGHYAPGSEVAIPVGRRLRVFDQPSWLKGSADMTSSAADLFAWNSAFMGGRILQPESAALMITGTGRVSPEIYYGMGWFVEYRRDHEVFSHAGIVPGYTSINMIAAETGGDRGWTSVTLLLNTDVAPDDLQNLAKELMRLAQER</sequence>
<dbReference type="RefSeq" id="WP_023788537.1">
    <property type="nucleotide sequence ID" value="NC_022997.1"/>
</dbReference>
<dbReference type="AlphaFoldDB" id="V5SJX8"/>
<reference evidence="4 5" key="1">
    <citation type="journal article" date="2014" name="Genome Announc.">
        <title>Complete Genome Sequence of Hyphomicrobium nitrativorans Strain NL23, a Denitrifying Bacterium Isolated from Biofilm of a Methanol-Fed Denitrification System Treating Seawater at the Montreal Biodome.</title>
        <authorList>
            <person name="Martineau C."/>
            <person name="Villeneuve C."/>
            <person name="Mauffrey F."/>
            <person name="Villemur R."/>
        </authorList>
    </citation>
    <scope>NUCLEOTIDE SEQUENCE [LARGE SCALE GENOMIC DNA]</scope>
    <source>
        <strain evidence="4">NL23</strain>
    </source>
</reference>
<evidence type="ECO:0000256" key="1">
    <source>
        <dbReference type="ARBA" id="ARBA00004370"/>
    </source>
</evidence>
<organism evidence="4 5">
    <name type="scientific">Hyphomicrobium nitrativorans NL23</name>
    <dbReference type="NCBI Taxonomy" id="1029756"/>
    <lineage>
        <taxon>Bacteria</taxon>
        <taxon>Pseudomonadati</taxon>
        <taxon>Pseudomonadota</taxon>
        <taxon>Alphaproteobacteria</taxon>
        <taxon>Hyphomicrobiales</taxon>
        <taxon>Hyphomicrobiaceae</taxon>
        <taxon>Hyphomicrobium</taxon>
    </lineage>
</organism>
<dbReference type="STRING" id="1029756.W911_16185"/>
<protein>
    <recommendedName>
        <fullName evidence="3">Beta-lactamase-related domain-containing protein</fullName>
    </recommendedName>
</protein>
<evidence type="ECO:0000313" key="5">
    <source>
        <dbReference type="Proteomes" id="UP000018542"/>
    </source>
</evidence>
<keyword evidence="5" id="KW-1185">Reference proteome</keyword>
<evidence type="ECO:0000313" key="4">
    <source>
        <dbReference type="EMBL" id="AHB50405.1"/>
    </source>
</evidence>
<evidence type="ECO:0000259" key="3">
    <source>
        <dbReference type="Pfam" id="PF00144"/>
    </source>
</evidence>
<proteinExistence type="predicted"/>
<dbReference type="PATRIC" id="fig|1029756.8.peg.3374"/>
<dbReference type="InterPro" id="IPR001466">
    <property type="entry name" value="Beta-lactam-related"/>
</dbReference>
<dbReference type="HOGENOM" id="CLU_663547_0_0_5"/>